<dbReference type="PRINTS" id="PR01590">
    <property type="entry name" value="HTHFIS"/>
</dbReference>
<keyword evidence="5" id="KW-0238">DNA-binding</keyword>
<gene>
    <name evidence="11" type="primary">prsR</name>
    <name evidence="11" type="ORF">C7I55_21475</name>
</gene>
<dbReference type="SMART" id="SM00448">
    <property type="entry name" value="REC"/>
    <property type="match status" value="1"/>
</dbReference>
<dbReference type="InterPro" id="IPR011006">
    <property type="entry name" value="CheY-like_superfamily"/>
</dbReference>
<dbReference type="SUPFAM" id="SSF46689">
    <property type="entry name" value="Homeodomain-like"/>
    <property type="match status" value="1"/>
</dbReference>
<dbReference type="SUPFAM" id="SSF52540">
    <property type="entry name" value="P-loop containing nucleoside triphosphate hydrolases"/>
    <property type="match status" value="1"/>
</dbReference>
<dbReference type="Gene3D" id="3.40.50.300">
    <property type="entry name" value="P-loop containing nucleotide triphosphate hydrolases"/>
    <property type="match status" value="1"/>
</dbReference>
<dbReference type="SMART" id="SM00382">
    <property type="entry name" value="AAA"/>
    <property type="match status" value="1"/>
</dbReference>
<dbReference type="PANTHER" id="PTHR32071">
    <property type="entry name" value="TRANSCRIPTIONAL REGULATORY PROTEIN"/>
    <property type="match status" value="1"/>
</dbReference>
<dbReference type="InterPro" id="IPR001789">
    <property type="entry name" value="Sig_transdc_resp-reg_receiver"/>
</dbReference>
<comment type="caution">
    <text evidence="11">The sequence shown here is derived from an EMBL/GenBank/DDBJ whole genome shotgun (WGS) entry which is preliminary data.</text>
</comment>
<dbReference type="CDD" id="cd00009">
    <property type="entry name" value="AAA"/>
    <property type="match status" value="1"/>
</dbReference>
<dbReference type="EMBL" id="PXYI01000008">
    <property type="protein sequence ID" value="PSJ37640.1"/>
    <property type="molecule type" value="Genomic_DNA"/>
</dbReference>
<dbReference type="SUPFAM" id="SSF52172">
    <property type="entry name" value="CheY-like"/>
    <property type="match status" value="1"/>
</dbReference>
<sequence length="454" mass="49918">MKVDAKAKLLIVEDDEGLQRQLRWAYDDYEVLIASDRNSAIDLLRAEEPPVVTLDLGLPPDPNGVSEGFATLEKILALKPETKVIVASGHGARESALRAISSGAYDFYHKPVDIDQLGLIVRRAFQLHGIEHENRRLESCVGEDRTVLGTMLTAAPEMMKVARTIERVANTGVSVMLLGASGTGKELLARGLHNASRRAQSGFVAINCAAIPENLLEAELFGYERGAFTGAVKSNEGKIEQAHGGTLFLDEVGDIPLPLQVKLLRFLQERTIERIGGRKPIAVDTRIVCATHQDLPEMIKAGSFREDLWYRLAEIVVRIPSLAERAGDAVLLAKHFLHRFAREMNPQVKGFTPAALAAIDAWQWPGNVRELENRMKRAVIMADGKHITAEDLDLGSGEEQGLPLNLKAAREDADRRAIRQALARSENNISSAAKLLGISRPTLYDLLKQYGLQP</sequence>
<name>A0A2P7QI76_9SPHN</name>
<evidence type="ECO:0000256" key="4">
    <source>
        <dbReference type="ARBA" id="ARBA00023015"/>
    </source>
</evidence>
<keyword evidence="2" id="KW-0067">ATP-binding</keyword>
<keyword evidence="1" id="KW-0547">Nucleotide-binding</keyword>
<dbReference type="GO" id="GO:0005524">
    <property type="term" value="F:ATP binding"/>
    <property type="evidence" value="ECO:0007669"/>
    <property type="project" value="UniProtKB-KW"/>
</dbReference>
<dbReference type="OrthoDB" id="9154941at2"/>
<accession>A0A2P7QI76</accession>
<evidence type="ECO:0000313" key="12">
    <source>
        <dbReference type="Proteomes" id="UP000241167"/>
    </source>
</evidence>
<evidence type="ECO:0000256" key="3">
    <source>
        <dbReference type="ARBA" id="ARBA00023012"/>
    </source>
</evidence>
<evidence type="ECO:0000256" key="7">
    <source>
        <dbReference type="ARBA" id="ARBA00023163"/>
    </source>
</evidence>
<dbReference type="PANTHER" id="PTHR32071:SF113">
    <property type="entry name" value="ALGINATE BIOSYNTHESIS TRANSCRIPTIONAL REGULATORY PROTEIN ALGB"/>
    <property type="match status" value="1"/>
</dbReference>
<dbReference type="Pfam" id="PF00072">
    <property type="entry name" value="Response_reg"/>
    <property type="match status" value="1"/>
</dbReference>
<evidence type="ECO:0000313" key="11">
    <source>
        <dbReference type="EMBL" id="PSJ37640.1"/>
    </source>
</evidence>
<dbReference type="InterPro" id="IPR058031">
    <property type="entry name" value="AAA_lid_NorR"/>
</dbReference>
<reference evidence="11 12" key="1">
    <citation type="submission" date="2018-03" db="EMBL/GenBank/DDBJ databases">
        <title>The draft genome of Sphingosinicella sp. GL-C-18.</title>
        <authorList>
            <person name="Liu L."/>
            <person name="Li L."/>
            <person name="Liang L."/>
            <person name="Zhang X."/>
            <person name="Wang T."/>
        </authorList>
    </citation>
    <scope>NUCLEOTIDE SEQUENCE [LARGE SCALE GENOMIC DNA]</scope>
    <source>
        <strain evidence="11 12">GL-C-18</strain>
    </source>
</reference>
<dbReference type="Gene3D" id="1.10.8.60">
    <property type="match status" value="1"/>
</dbReference>
<dbReference type="GO" id="GO:0043565">
    <property type="term" value="F:sequence-specific DNA binding"/>
    <property type="evidence" value="ECO:0007669"/>
    <property type="project" value="InterPro"/>
</dbReference>
<protein>
    <submittedName>
        <fullName evidence="11">PEP-CTERM-box response regulator transcription factor</fullName>
    </submittedName>
</protein>
<evidence type="ECO:0000259" key="9">
    <source>
        <dbReference type="PROSITE" id="PS50045"/>
    </source>
</evidence>
<dbReference type="InterPro" id="IPR025944">
    <property type="entry name" value="Sigma_54_int_dom_CS"/>
</dbReference>
<dbReference type="InterPro" id="IPR014264">
    <property type="entry name" value="PEP-CTERM_resp_reg"/>
</dbReference>
<keyword evidence="3" id="KW-0902">Two-component regulatory system</keyword>
<dbReference type="NCBIfam" id="TIGR02915">
    <property type="entry name" value="PEP_resp_reg"/>
    <property type="match status" value="1"/>
</dbReference>
<dbReference type="InterPro" id="IPR009057">
    <property type="entry name" value="Homeodomain-like_sf"/>
</dbReference>
<dbReference type="PROSITE" id="PS50110">
    <property type="entry name" value="RESPONSE_REGULATORY"/>
    <property type="match status" value="1"/>
</dbReference>
<dbReference type="Proteomes" id="UP000241167">
    <property type="component" value="Unassembled WGS sequence"/>
</dbReference>
<dbReference type="Pfam" id="PF00158">
    <property type="entry name" value="Sigma54_activat"/>
    <property type="match status" value="1"/>
</dbReference>
<dbReference type="InterPro" id="IPR002197">
    <property type="entry name" value="HTH_Fis"/>
</dbReference>
<dbReference type="AlphaFoldDB" id="A0A2P7QI76"/>
<feature type="domain" description="Sigma-54 factor interaction" evidence="9">
    <location>
        <begin position="151"/>
        <end position="380"/>
    </location>
</feature>
<evidence type="ECO:0000256" key="2">
    <source>
        <dbReference type="ARBA" id="ARBA00022840"/>
    </source>
</evidence>
<dbReference type="PROSITE" id="PS00688">
    <property type="entry name" value="SIGMA54_INTERACT_3"/>
    <property type="match status" value="1"/>
</dbReference>
<keyword evidence="7" id="KW-0804">Transcription</keyword>
<keyword evidence="6" id="KW-0010">Activator</keyword>
<dbReference type="RefSeq" id="WP_106515084.1">
    <property type="nucleotide sequence ID" value="NZ_PXYI01000008.1"/>
</dbReference>
<dbReference type="GO" id="GO:0006355">
    <property type="term" value="P:regulation of DNA-templated transcription"/>
    <property type="evidence" value="ECO:0007669"/>
    <property type="project" value="InterPro"/>
</dbReference>
<keyword evidence="8" id="KW-0597">Phosphoprotein</keyword>
<evidence type="ECO:0000259" key="10">
    <source>
        <dbReference type="PROSITE" id="PS50110"/>
    </source>
</evidence>
<keyword evidence="12" id="KW-1185">Reference proteome</keyword>
<evidence type="ECO:0000256" key="1">
    <source>
        <dbReference type="ARBA" id="ARBA00022741"/>
    </source>
</evidence>
<dbReference type="Pfam" id="PF25601">
    <property type="entry name" value="AAA_lid_14"/>
    <property type="match status" value="1"/>
</dbReference>
<evidence type="ECO:0000256" key="6">
    <source>
        <dbReference type="ARBA" id="ARBA00023159"/>
    </source>
</evidence>
<feature type="domain" description="Response regulatory" evidence="10">
    <location>
        <begin position="8"/>
        <end position="125"/>
    </location>
</feature>
<dbReference type="Gene3D" id="3.40.50.2300">
    <property type="match status" value="1"/>
</dbReference>
<dbReference type="GO" id="GO:0000160">
    <property type="term" value="P:phosphorelay signal transduction system"/>
    <property type="evidence" value="ECO:0007669"/>
    <property type="project" value="UniProtKB-KW"/>
</dbReference>
<evidence type="ECO:0000256" key="8">
    <source>
        <dbReference type="PROSITE-ProRule" id="PRU00169"/>
    </source>
</evidence>
<dbReference type="InterPro" id="IPR027417">
    <property type="entry name" value="P-loop_NTPase"/>
</dbReference>
<proteinExistence type="predicted"/>
<feature type="modified residue" description="4-aspartylphosphate" evidence="8">
    <location>
        <position position="55"/>
    </location>
</feature>
<organism evidence="11 12">
    <name type="scientific">Allosphingosinicella deserti</name>
    <dbReference type="NCBI Taxonomy" id="2116704"/>
    <lineage>
        <taxon>Bacteria</taxon>
        <taxon>Pseudomonadati</taxon>
        <taxon>Pseudomonadota</taxon>
        <taxon>Alphaproteobacteria</taxon>
        <taxon>Sphingomonadales</taxon>
        <taxon>Sphingomonadaceae</taxon>
        <taxon>Allosphingosinicella</taxon>
    </lineage>
</organism>
<dbReference type="InterPro" id="IPR003593">
    <property type="entry name" value="AAA+_ATPase"/>
</dbReference>
<evidence type="ECO:0000256" key="5">
    <source>
        <dbReference type="ARBA" id="ARBA00023125"/>
    </source>
</evidence>
<dbReference type="FunFam" id="3.40.50.300:FF:000006">
    <property type="entry name" value="DNA-binding transcriptional regulator NtrC"/>
    <property type="match status" value="1"/>
</dbReference>
<dbReference type="InterPro" id="IPR002078">
    <property type="entry name" value="Sigma_54_int"/>
</dbReference>
<dbReference type="PROSITE" id="PS50045">
    <property type="entry name" value="SIGMA54_INTERACT_4"/>
    <property type="match status" value="1"/>
</dbReference>
<dbReference type="Gene3D" id="1.10.10.60">
    <property type="entry name" value="Homeodomain-like"/>
    <property type="match status" value="1"/>
</dbReference>
<keyword evidence="4" id="KW-0805">Transcription regulation</keyword>
<dbReference type="Pfam" id="PF02954">
    <property type="entry name" value="HTH_8"/>
    <property type="match status" value="1"/>
</dbReference>
<dbReference type="PROSITE" id="PS00676">
    <property type="entry name" value="SIGMA54_INTERACT_2"/>
    <property type="match status" value="1"/>
</dbReference>
<dbReference type="InterPro" id="IPR025943">
    <property type="entry name" value="Sigma_54_int_dom_ATP-bd_2"/>
</dbReference>